<dbReference type="Proteomes" id="UP001596035">
    <property type="component" value="Unassembled WGS sequence"/>
</dbReference>
<dbReference type="EMBL" id="JBHSKN010000016">
    <property type="protein sequence ID" value="MFC5241776.1"/>
    <property type="molecule type" value="Genomic_DNA"/>
</dbReference>
<proteinExistence type="predicted"/>
<accession>A0ABW0DTB8</accession>
<organism evidence="1 2">
    <name type="scientific">Streptomyces atrovirens</name>
    <dbReference type="NCBI Taxonomy" id="285556"/>
    <lineage>
        <taxon>Bacteria</taxon>
        <taxon>Bacillati</taxon>
        <taxon>Actinomycetota</taxon>
        <taxon>Actinomycetes</taxon>
        <taxon>Kitasatosporales</taxon>
        <taxon>Streptomycetaceae</taxon>
        <taxon>Streptomyces</taxon>
    </lineage>
</organism>
<protein>
    <submittedName>
        <fullName evidence="1">Uncharacterized protein</fullName>
    </submittedName>
</protein>
<name>A0ABW0DTB8_9ACTN</name>
<reference evidence="2" key="1">
    <citation type="journal article" date="2019" name="Int. J. Syst. Evol. Microbiol.">
        <title>The Global Catalogue of Microorganisms (GCM) 10K type strain sequencing project: providing services to taxonomists for standard genome sequencing and annotation.</title>
        <authorList>
            <consortium name="The Broad Institute Genomics Platform"/>
            <consortium name="The Broad Institute Genome Sequencing Center for Infectious Disease"/>
            <person name="Wu L."/>
            <person name="Ma J."/>
        </authorList>
    </citation>
    <scope>NUCLEOTIDE SEQUENCE [LARGE SCALE GENOMIC DNA]</scope>
    <source>
        <strain evidence="2">CGMCC 4.7131</strain>
    </source>
</reference>
<dbReference type="RefSeq" id="WP_344562216.1">
    <property type="nucleotide sequence ID" value="NZ_BAAATG010000023.1"/>
</dbReference>
<evidence type="ECO:0000313" key="2">
    <source>
        <dbReference type="Proteomes" id="UP001596035"/>
    </source>
</evidence>
<gene>
    <name evidence="1" type="ORF">ACFPWV_17895</name>
</gene>
<comment type="caution">
    <text evidence="1">The sequence shown here is derived from an EMBL/GenBank/DDBJ whole genome shotgun (WGS) entry which is preliminary data.</text>
</comment>
<sequence length="150" mass="16275">MTNIDMPVPTIPGASTVKEAWAKLPGYIAAIGGYDLWSVEMLVRFDGAQRAGARIIERIEQRLAANNVGHLPGRLPRDGNCRVLLYSKDQPNVGFILRLVHQLATQEVNDDTNALVQQLKMMLDGNAAVQRAIGGVDSRLNNADQALGGE</sequence>
<keyword evidence="2" id="KW-1185">Reference proteome</keyword>
<evidence type="ECO:0000313" key="1">
    <source>
        <dbReference type="EMBL" id="MFC5241776.1"/>
    </source>
</evidence>